<keyword evidence="3" id="KW-1185">Reference proteome</keyword>
<name>A0AAV4QKR1_CAEEX</name>
<evidence type="ECO:0000313" key="3">
    <source>
        <dbReference type="Proteomes" id="UP001054945"/>
    </source>
</evidence>
<evidence type="ECO:0000256" key="1">
    <source>
        <dbReference type="SAM" id="MobiDB-lite"/>
    </source>
</evidence>
<evidence type="ECO:0000313" key="2">
    <source>
        <dbReference type="EMBL" id="GIY08681.1"/>
    </source>
</evidence>
<organism evidence="2 3">
    <name type="scientific">Caerostris extrusa</name>
    <name type="common">Bark spider</name>
    <name type="synonym">Caerostris bankana</name>
    <dbReference type="NCBI Taxonomy" id="172846"/>
    <lineage>
        <taxon>Eukaryota</taxon>
        <taxon>Metazoa</taxon>
        <taxon>Ecdysozoa</taxon>
        <taxon>Arthropoda</taxon>
        <taxon>Chelicerata</taxon>
        <taxon>Arachnida</taxon>
        <taxon>Araneae</taxon>
        <taxon>Araneomorphae</taxon>
        <taxon>Entelegynae</taxon>
        <taxon>Araneoidea</taxon>
        <taxon>Araneidae</taxon>
        <taxon>Caerostris</taxon>
    </lineage>
</organism>
<protein>
    <submittedName>
        <fullName evidence="2">Uncharacterized protein</fullName>
    </submittedName>
</protein>
<dbReference type="AlphaFoldDB" id="A0AAV4QKR1"/>
<dbReference type="EMBL" id="BPLR01006275">
    <property type="protein sequence ID" value="GIY08681.1"/>
    <property type="molecule type" value="Genomic_DNA"/>
</dbReference>
<accession>A0AAV4QKR1</accession>
<proteinExistence type="predicted"/>
<feature type="region of interest" description="Disordered" evidence="1">
    <location>
        <begin position="14"/>
        <end position="36"/>
    </location>
</feature>
<gene>
    <name evidence="2" type="ORF">CEXT_322001</name>
</gene>
<dbReference type="Proteomes" id="UP001054945">
    <property type="component" value="Unassembled WGS sequence"/>
</dbReference>
<comment type="caution">
    <text evidence="2">The sequence shown here is derived from an EMBL/GenBank/DDBJ whole genome shotgun (WGS) entry which is preliminary data.</text>
</comment>
<reference evidence="2 3" key="1">
    <citation type="submission" date="2021-06" db="EMBL/GenBank/DDBJ databases">
        <title>Caerostris extrusa draft genome.</title>
        <authorList>
            <person name="Kono N."/>
            <person name="Arakawa K."/>
        </authorList>
    </citation>
    <scope>NUCLEOTIDE SEQUENCE [LARGE SCALE GENOMIC DNA]</scope>
</reference>
<feature type="compositionally biased region" description="Polar residues" evidence="1">
    <location>
        <begin position="18"/>
        <end position="36"/>
    </location>
</feature>
<feature type="non-terminal residue" evidence="2">
    <location>
        <position position="1"/>
    </location>
</feature>
<sequence>KRTQLPSCFTMVHLAETGGSTRDAPSNTKDSGSLPV</sequence>